<proteinExistence type="predicted"/>
<accession>A0A0A9C5M7</accession>
<evidence type="ECO:0000313" key="1">
    <source>
        <dbReference type="EMBL" id="JAD69763.1"/>
    </source>
</evidence>
<reference evidence="1" key="1">
    <citation type="submission" date="2014-09" db="EMBL/GenBank/DDBJ databases">
        <authorList>
            <person name="Magalhaes I.L.F."/>
            <person name="Oliveira U."/>
            <person name="Santos F.R."/>
            <person name="Vidigal T.H.D.A."/>
            <person name="Brescovit A.D."/>
            <person name="Santos A.J."/>
        </authorList>
    </citation>
    <scope>NUCLEOTIDE SEQUENCE</scope>
    <source>
        <tissue evidence="1">Shoot tissue taken approximately 20 cm above the soil surface</tissue>
    </source>
</reference>
<name>A0A0A9C5M7_ARUDO</name>
<reference evidence="1" key="2">
    <citation type="journal article" date="2015" name="Data Brief">
        <title>Shoot transcriptome of the giant reed, Arundo donax.</title>
        <authorList>
            <person name="Barrero R.A."/>
            <person name="Guerrero F.D."/>
            <person name="Moolhuijzen P."/>
            <person name="Goolsby J.A."/>
            <person name="Tidwell J."/>
            <person name="Bellgard S.E."/>
            <person name="Bellgard M.I."/>
        </authorList>
    </citation>
    <scope>NUCLEOTIDE SEQUENCE</scope>
    <source>
        <tissue evidence="1">Shoot tissue taken approximately 20 cm above the soil surface</tissue>
    </source>
</reference>
<dbReference type="EMBL" id="GBRH01228132">
    <property type="protein sequence ID" value="JAD69763.1"/>
    <property type="molecule type" value="Transcribed_RNA"/>
</dbReference>
<dbReference type="AlphaFoldDB" id="A0A0A9C5M7"/>
<sequence length="113" mass="12613">MKMGDGGPSYAWRRWAEQCNEGCSRPAAFAATRWRSRRSWMSRLGTRSGPWTTTRLGAWTGTSSGARTELRLRTSWPMVGAAVGETLITRRRLERASFDAAKCGEQSTRRKGG</sequence>
<protein>
    <submittedName>
        <fullName evidence="1">Uncharacterized protein</fullName>
    </submittedName>
</protein>
<organism evidence="1">
    <name type="scientific">Arundo donax</name>
    <name type="common">Giant reed</name>
    <name type="synonym">Donax arundinaceus</name>
    <dbReference type="NCBI Taxonomy" id="35708"/>
    <lineage>
        <taxon>Eukaryota</taxon>
        <taxon>Viridiplantae</taxon>
        <taxon>Streptophyta</taxon>
        <taxon>Embryophyta</taxon>
        <taxon>Tracheophyta</taxon>
        <taxon>Spermatophyta</taxon>
        <taxon>Magnoliopsida</taxon>
        <taxon>Liliopsida</taxon>
        <taxon>Poales</taxon>
        <taxon>Poaceae</taxon>
        <taxon>PACMAD clade</taxon>
        <taxon>Arundinoideae</taxon>
        <taxon>Arundineae</taxon>
        <taxon>Arundo</taxon>
    </lineage>
</organism>